<evidence type="ECO:0000313" key="3">
    <source>
        <dbReference type="EMBL" id="KAH7141781.1"/>
    </source>
</evidence>
<dbReference type="Gene3D" id="3.30.9.10">
    <property type="entry name" value="D-Amino Acid Oxidase, subunit A, domain 2"/>
    <property type="match status" value="1"/>
</dbReference>
<reference evidence="3" key="1">
    <citation type="journal article" date="2021" name="Nat. Commun.">
        <title>Genetic determinants of endophytism in the Arabidopsis root mycobiome.</title>
        <authorList>
            <person name="Mesny F."/>
            <person name="Miyauchi S."/>
            <person name="Thiergart T."/>
            <person name="Pickel B."/>
            <person name="Atanasova L."/>
            <person name="Karlsson M."/>
            <person name="Huettel B."/>
            <person name="Barry K.W."/>
            <person name="Haridas S."/>
            <person name="Chen C."/>
            <person name="Bauer D."/>
            <person name="Andreopoulos W."/>
            <person name="Pangilinan J."/>
            <person name="LaButti K."/>
            <person name="Riley R."/>
            <person name="Lipzen A."/>
            <person name="Clum A."/>
            <person name="Drula E."/>
            <person name="Henrissat B."/>
            <person name="Kohler A."/>
            <person name="Grigoriev I.V."/>
            <person name="Martin F.M."/>
            <person name="Hacquard S."/>
        </authorList>
    </citation>
    <scope>NUCLEOTIDE SEQUENCE</scope>
    <source>
        <strain evidence="3">MPI-CAGE-AT-0147</strain>
    </source>
</reference>
<dbReference type="Gene3D" id="3.50.50.60">
    <property type="entry name" value="FAD/NAD(P)-binding domain"/>
    <property type="match status" value="1"/>
</dbReference>
<dbReference type="Pfam" id="PF01266">
    <property type="entry name" value="DAO"/>
    <property type="match status" value="1"/>
</dbReference>
<dbReference type="PANTHER" id="PTHR13847">
    <property type="entry name" value="SARCOSINE DEHYDROGENASE-RELATED"/>
    <property type="match status" value="1"/>
</dbReference>
<dbReference type="GO" id="GO:0005737">
    <property type="term" value="C:cytoplasm"/>
    <property type="evidence" value="ECO:0007669"/>
    <property type="project" value="TreeGrafter"/>
</dbReference>
<accession>A0A9P9EPW3</accession>
<dbReference type="SUPFAM" id="SSF51905">
    <property type="entry name" value="FAD/NAD(P)-binding domain"/>
    <property type="match status" value="1"/>
</dbReference>
<gene>
    <name evidence="3" type="ORF">EDB81DRAFT_723040</name>
</gene>
<dbReference type="OrthoDB" id="429143at2759"/>
<dbReference type="InterPro" id="IPR036188">
    <property type="entry name" value="FAD/NAD-bd_sf"/>
</dbReference>
<comment type="caution">
    <text evidence="3">The sequence shown here is derived from an EMBL/GenBank/DDBJ whole genome shotgun (WGS) entry which is preliminary data.</text>
</comment>
<evidence type="ECO:0000259" key="2">
    <source>
        <dbReference type="Pfam" id="PF01266"/>
    </source>
</evidence>
<dbReference type="Proteomes" id="UP000738349">
    <property type="component" value="Unassembled WGS sequence"/>
</dbReference>
<protein>
    <submittedName>
        <fullName evidence="3">FAD dependent oxidoreductase</fullName>
    </submittedName>
</protein>
<dbReference type="EMBL" id="JAGMUV010000010">
    <property type="protein sequence ID" value="KAH7141781.1"/>
    <property type="molecule type" value="Genomic_DNA"/>
</dbReference>
<sequence>MLPSPLPVTNPTSSFWRSSPHPLDDYRSTSDVPSQVDIAIIGAGYAGVSTVYHILDICKRRGTVPPNIVILEARQACSGATGRNGGHLKPDPSNRPSSLAVTHGVEIASECATFEAQNLSAVKKTIEDESIDCDFVLTRAVDVLMSDSICDKMKSGFDMLRRNSFPGMEDVHFARGADAERLSGVKGAKGCLSYTAGHLFPYKLVLHLLSNAIDRGVNVQTHTPVIEVTKLPDAEGYFTLTTPRGLIRARDIVYATNGYTSSLLSEFTDTIIPARGICSHIKPTKNPAPFLPNSYMIRWSDTKYEYLIPRPDGSVIVGGARSEFYHELESWYNNVNDDLLIESAMTYFDGYMQRVFQGWEDSGAYTSQLWTGIMGYSSDAMPHIGVVPGRMNQFILAGFTGHGMPQIFLAARGIASMVIDKVDFQSTGIPRIYMATQTRLNNPENSILKTWREAHIKLDSAKL</sequence>
<feature type="region of interest" description="Disordered" evidence="1">
    <location>
        <begin position="1"/>
        <end position="30"/>
    </location>
</feature>
<name>A0A9P9EPW3_9HYPO</name>
<dbReference type="PANTHER" id="PTHR13847:SF279">
    <property type="entry name" value="FAD DEPENDENT OXIDOREDUCTASE DOMAIN-CONTAINING PROTEIN-RELATED"/>
    <property type="match status" value="1"/>
</dbReference>
<evidence type="ECO:0000256" key="1">
    <source>
        <dbReference type="SAM" id="MobiDB-lite"/>
    </source>
</evidence>
<organism evidence="3 4">
    <name type="scientific">Dactylonectria macrodidyma</name>
    <dbReference type="NCBI Taxonomy" id="307937"/>
    <lineage>
        <taxon>Eukaryota</taxon>
        <taxon>Fungi</taxon>
        <taxon>Dikarya</taxon>
        <taxon>Ascomycota</taxon>
        <taxon>Pezizomycotina</taxon>
        <taxon>Sordariomycetes</taxon>
        <taxon>Hypocreomycetidae</taxon>
        <taxon>Hypocreales</taxon>
        <taxon>Nectriaceae</taxon>
        <taxon>Dactylonectria</taxon>
    </lineage>
</organism>
<feature type="domain" description="FAD dependent oxidoreductase" evidence="2">
    <location>
        <begin position="37"/>
        <end position="416"/>
    </location>
</feature>
<dbReference type="InterPro" id="IPR006076">
    <property type="entry name" value="FAD-dep_OxRdtase"/>
</dbReference>
<keyword evidence="4" id="KW-1185">Reference proteome</keyword>
<dbReference type="AlphaFoldDB" id="A0A9P9EPW3"/>
<proteinExistence type="predicted"/>
<evidence type="ECO:0000313" key="4">
    <source>
        <dbReference type="Proteomes" id="UP000738349"/>
    </source>
</evidence>